<protein>
    <submittedName>
        <fullName evidence="10">ATP synthase F0 subunit 8</fullName>
    </submittedName>
</protein>
<dbReference type="InterPro" id="IPR003319">
    <property type="entry name" value="YMF19-like_N"/>
</dbReference>
<dbReference type="GO" id="GO:0006754">
    <property type="term" value="P:ATP biosynthetic process"/>
    <property type="evidence" value="ECO:0007669"/>
    <property type="project" value="UniProtKB-KW"/>
</dbReference>
<evidence type="ECO:0000256" key="1">
    <source>
        <dbReference type="ARBA" id="ARBA00004325"/>
    </source>
</evidence>
<keyword evidence="7" id="KW-0066">ATP synthesis</keyword>
<keyword evidence="5 10" id="KW-0496">Mitochondrion</keyword>
<organism evidence="10">
    <name type="scientific">Chloropicon sp. RCC4434</name>
    <dbReference type="NCBI Taxonomy" id="2565277"/>
    <lineage>
        <taxon>Eukaryota</taxon>
        <taxon>Viridiplantae</taxon>
        <taxon>Chlorophyta</taxon>
        <taxon>Chloropicophyceae</taxon>
        <taxon>Chloropicales</taxon>
        <taxon>Chloropicaceae</taxon>
        <taxon>Chloropicon</taxon>
    </lineage>
</organism>
<keyword evidence="6 8" id="KW-0472">Membrane</keyword>
<evidence type="ECO:0000256" key="7">
    <source>
        <dbReference type="ARBA" id="ARBA00023310"/>
    </source>
</evidence>
<feature type="domain" description="ATP synthase YMF19-like N-terminal" evidence="9">
    <location>
        <begin position="2"/>
        <end position="42"/>
    </location>
</feature>
<keyword evidence="4 8" id="KW-1133">Transmembrane helix</keyword>
<evidence type="ECO:0000256" key="3">
    <source>
        <dbReference type="ARBA" id="ARBA00022692"/>
    </source>
</evidence>
<evidence type="ECO:0000256" key="4">
    <source>
        <dbReference type="ARBA" id="ARBA00022989"/>
    </source>
</evidence>
<accession>A0A4D6C7K1</accession>
<comment type="similarity">
    <text evidence="2">Belongs to the ATPase protein YMF19 family.</text>
</comment>
<geneLocation type="mitochondrion" evidence="10"/>
<comment type="subcellular location">
    <subcellularLocation>
        <location evidence="1">Mitochondrion membrane</location>
    </subcellularLocation>
</comment>
<keyword evidence="3 8" id="KW-0812">Transmembrane</keyword>
<gene>
    <name evidence="10" type="primary">atp8</name>
</gene>
<evidence type="ECO:0000256" key="5">
    <source>
        <dbReference type="ARBA" id="ARBA00023128"/>
    </source>
</evidence>
<dbReference type="Pfam" id="PF02326">
    <property type="entry name" value="YMF19"/>
    <property type="match status" value="1"/>
</dbReference>
<dbReference type="AlphaFoldDB" id="A0A4D6C7K1"/>
<dbReference type="GO" id="GO:0031966">
    <property type="term" value="C:mitochondrial membrane"/>
    <property type="evidence" value="ECO:0007669"/>
    <property type="project" value="UniProtKB-SubCell"/>
</dbReference>
<name>A0A4D6C7K1_9CHLO</name>
<sequence>MPQLDLFTFFHQFLFVFISLCVLYVTILKFDVPSLSALDRFRADEDKLGSSTQFGWSVSKSGFLSDGNQKSGISCFKGEEGVNFSGLSLHRDVVQGEKTVQFKVMNAGCKEEAKVGTYNVVESGLKGLGGAVLLKPSISSFIGSK</sequence>
<evidence type="ECO:0000313" key="10">
    <source>
        <dbReference type="EMBL" id="QBX98833.1"/>
    </source>
</evidence>
<evidence type="ECO:0000256" key="8">
    <source>
        <dbReference type="SAM" id="Phobius"/>
    </source>
</evidence>
<dbReference type="EMBL" id="MK086009">
    <property type="protein sequence ID" value="QBX98833.1"/>
    <property type="molecule type" value="Genomic_DNA"/>
</dbReference>
<feature type="transmembrane region" description="Helical" evidence="8">
    <location>
        <begin position="6"/>
        <end position="27"/>
    </location>
</feature>
<reference evidence="10" key="1">
    <citation type="journal article" date="2019" name="Genome Biol. Evol.">
        <title>Tracing the Evolution of the Plastome and Mitogenome in the Chloropicophyceae Uncovered Convergent tRNA Gene Losses and a Variant Plastid Genetic Code.</title>
        <authorList>
            <person name="Turmel M."/>
            <person name="Dos Santos A.L."/>
            <person name="Otis C."/>
            <person name="Sergerie R."/>
            <person name="Lemieux C."/>
        </authorList>
    </citation>
    <scope>NUCLEOTIDE SEQUENCE</scope>
</reference>
<evidence type="ECO:0000256" key="2">
    <source>
        <dbReference type="ARBA" id="ARBA00010946"/>
    </source>
</evidence>
<evidence type="ECO:0000259" key="9">
    <source>
        <dbReference type="Pfam" id="PF02326"/>
    </source>
</evidence>
<evidence type="ECO:0000256" key="6">
    <source>
        <dbReference type="ARBA" id="ARBA00023136"/>
    </source>
</evidence>
<proteinExistence type="inferred from homology"/>